<feature type="compositionally biased region" description="Acidic residues" evidence="1">
    <location>
        <begin position="307"/>
        <end position="324"/>
    </location>
</feature>
<evidence type="ECO:0000313" key="4">
    <source>
        <dbReference type="Proteomes" id="UP001054252"/>
    </source>
</evidence>
<dbReference type="AlphaFoldDB" id="A0AAV5JKV2"/>
<evidence type="ECO:0000256" key="1">
    <source>
        <dbReference type="SAM" id="MobiDB-lite"/>
    </source>
</evidence>
<feature type="region of interest" description="Disordered" evidence="1">
    <location>
        <begin position="366"/>
        <end position="401"/>
    </location>
</feature>
<reference evidence="3 4" key="1">
    <citation type="journal article" date="2021" name="Commun. Biol.">
        <title>The genome of Shorea leprosula (Dipterocarpaceae) highlights the ecological relevance of drought in aseasonal tropical rainforests.</title>
        <authorList>
            <person name="Ng K.K.S."/>
            <person name="Kobayashi M.J."/>
            <person name="Fawcett J.A."/>
            <person name="Hatakeyama M."/>
            <person name="Paape T."/>
            <person name="Ng C.H."/>
            <person name="Ang C.C."/>
            <person name="Tnah L.H."/>
            <person name="Lee C.T."/>
            <person name="Nishiyama T."/>
            <person name="Sese J."/>
            <person name="O'Brien M.J."/>
            <person name="Copetti D."/>
            <person name="Mohd Noor M.I."/>
            <person name="Ong R.C."/>
            <person name="Putra M."/>
            <person name="Sireger I.Z."/>
            <person name="Indrioko S."/>
            <person name="Kosugi Y."/>
            <person name="Izuno A."/>
            <person name="Isagi Y."/>
            <person name="Lee S.L."/>
            <person name="Shimizu K.K."/>
        </authorList>
    </citation>
    <scope>NUCLEOTIDE SEQUENCE [LARGE SCALE GENOMIC DNA]</scope>
    <source>
        <strain evidence="3">214</strain>
    </source>
</reference>
<keyword evidence="4" id="KW-1185">Reference proteome</keyword>
<organism evidence="3 4">
    <name type="scientific">Rubroshorea leprosula</name>
    <dbReference type="NCBI Taxonomy" id="152421"/>
    <lineage>
        <taxon>Eukaryota</taxon>
        <taxon>Viridiplantae</taxon>
        <taxon>Streptophyta</taxon>
        <taxon>Embryophyta</taxon>
        <taxon>Tracheophyta</taxon>
        <taxon>Spermatophyta</taxon>
        <taxon>Magnoliopsida</taxon>
        <taxon>eudicotyledons</taxon>
        <taxon>Gunneridae</taxon>
        <taxon>Pentapetalae</taxon>
        <taxon>rosids</taxon>
        <taxon>malvids</taxon>
        <taxon>Malvales</taxon>
        <taxon>Dipterocarpaceae</taxon>
        <taxon>Rubroshorea</taxon>
    </lineage>
</organism>
<dbReference type="InterPro" id="IPR046796">
    <property type="entry name" value="Transposase_32_dom"/>
</dbReference>
<dbReference type="Pfam" id="PF20167">
    <property type="entry name" value="Transposase_32"/>
    <property type="match status" value="1"/>
</dbReference>
<feature type="compositionally biased region" description="Polar residues" evidence="1">
    <location>
        <begin position="328"/>
        <end position="341"/>
    </location>
</feature>
<feature type="compositionally biased region" description="Acidic residues" evidence="1">
    <location>
        <begin position="28"/>
        <end position="37"/>
    </location>
</feature>
<dbReference type="EMBL" id="BPVZ01000042">
    <property type="protein sequence ID" value="GKV15218.1"/>
    <property type="molecule type" value="Genomic_DNA"/>
</dbReference>
<feature type="compositionally biased region" description="Polar residues" evidence="1">
    <location>
        <begin position="372"/>
        <end position="401"/>
    </location>
</feature>
<accession>A0AAV5JKV2</accession>
<feature type="domain" description="Putative plant transposon protein" evidence="2">
    <location>
        <begin position="92"/>
        <end position="261"/>
    </location>
</feature>
<feature type="region of interest" description="Disordered" evidence="1">
    <location>
        <begin position="1"/>
        <end position="41"/>
    </location>
</feature>
<name>A0AAV5JKV2_9ROSI</name>
<feature type="region of interest" description="Disordered" evidence="1">
    <location>
        <begin position="297"/>
        <end position="341"/>
    </location>
</feature>
<protein>
    <recommendedName>
        <fullName evidence="2">Putative plant transposon protein domain-containing protein</fullName>
    </recommendedName>
</protein>
<comment type="caution">
    <text evidence="3">The sequence shown here is derived from an EMBL/GenBank/DDBJ whole genome shotgun (WGS) entry which is preliminary data.</text>
</comment>
<proteinExistence type="predicted"/>
<dbReference type="Proteomes" id="UP001054252">
    <property type="component" value="Unassembled WGS sequence"/>
</dbReference>
<sequence length="401" mass="45944">MVRTKRVVKKARGQAASTSGRRRRAEQSPEDSGESIDTEQVFQPDHPRNFVSRNAIEAYNKLGNRKVVYGFRVVLDDICKRGLHIREMLDAMGWTELVSRKVKVYPQLIKIFYANLSDSEDGGYRTTVLKKTFEFDAEIINDVLHLRNEGAIELNAFTEELAKKFIMGDEYNEGQTLTIHHLNLENQLMFWIYNHIILPRQGSYGKFSGLDCVWFAYILDQRRINLGHHIMRQMVYYRGRSTLALVYGILITLLMKNAGVDLHGMESRDLHSHELLNESSLNKMGYVFSTRTNSWEMKQKRRRGGQDDEGEGFDDEEHAEEAEEAGPSQATSSRVPQKLTTQRGMQLILERLGRIEAKLDDHIRECQMTAPIGTQGTRRDPSTTGTSSRQQPTDPFSNPEA</sequence>
<evidence type="ECO:0000259" key="2">
    <source>
        <dbReference type="Pfam" id="PF20167"/>
    </source>
</evidence>
<gene>
    <name evidence="3" type="ORF">SLEP1_g26020</name>
</gene>
<feature type="compositionally biased region" description="Basic residues" evidence="1">
    <location>
        <begin position="1"/>
        <end position="12"/>
    </location>
</feature>
<evidence type="ECO:0000313" key="3">
    <source>
        <dbReference type="EMBL" id="GKV15218.1"/>
    </source>
</evidence>